<comment type="caution">
    <text evidence="2">The sequence shown here is derived from an EMBL/GenBank/DDBJ whole genome shotgun (WGS) entry which is preliminary data.</text>
</comment>
<gene>
    <name evidence="2" type="ORF">PMEA_00011557</name>
</gene>
<reference evidence="2 3" key="1">
    <citation type="submission" date="2022-05" db="EMBL/GenBank/DDBJ databases">
        <authorList>
            <consortium name="Genoscope - CEA"/>
            <person name="William W."/>
        </authorList>
    </citation>
    <scope>NUCLEOTIDE SEQUENCE [LARGE SCALE GENOMIC DNA]</scope>
</reference>
<evidence type="ECO:0000313" key="3">
    <source>
        <dbReference type="Proteomes" id="UP001159428"/>
    </source>
</evidence>
<evidence type="ECO:0000313" key="2">
    <source>
        <dbReference type="EMBL" id="CAH3123867.1"/>
    </source>
</evidence>
<organism evidence="2 3">
    <name type="scientific">Pocillopora meandrina</name>
    <dbReference type="NCBI Taxonomy" id="46732"/>
    <lineage>
        <taxon>Eukaryota</taxon>
        <taxon>Metazoa</taxon>
        <taxon>Cnidaria</taxon>
        <taxon>Anthozoa</taxon>
        <taxon>Hexacorallia</taxon>
        <taxon>Scleractinia</taxon>
        <taxon>Astrocoeniina</taxon>
        <taxon>Pocilloporidae</taxon>
        <taxon>Pocillopora</taxon>
    </lineage>
</organism>
<dbReference type="Proteomes" id="UP001159428">
    <property type="component" value="Unassembled WGS sequence"/>
</dbReference>
<feature type="region of interest" description="Disordered" evidence="1">
    <location>
        <begin position="47"/>
        <end position="66"/>
    </location>
</feature>
<keyword evidence="3" id="KW-1185">Reference proteome</keyword>
<sequence length="192" mass="21149">MPSNLPLNTQSTVGFNNSLKTASSDMKLENNKSVNLEIESVGVRHMNGGSSKIHRPRSEGWRPLAGSQKPCISIEKADHRSRMHQSALDFQLSFSCSLSYSLVFTFIIGNSPILLNRLLQLINFNQSKPLTLGQVRSVSDAFSCPLVIVVIGMSSPDSPGFELKSGLKGNERASMFREGIQSENLSEMEFWG</sequence>
<evidence type="ECO:0000256" key="1">
    <source>
        <dbReference type="SAM" id="MobiDB-lite"/>
    </source>
</evidence>
<proteinExistence type="predicted"/>
<dbReference type="AlphaFoldDB" id="A0AAU9WS52"/>
<accession>A0AAU9WS52</accession>
<protein>
    <submittedName>
        <fullName evidence="2">Uncharacterized protein</fullName>
    </submittedName>
</protein>
<dbReference type="EMBL" id="CALNXJ010000020">
    <property type="protein sequence ID" value="CAH3123867.1"/>
    <property type="molecule type" value="Genomic_DNA"/>
</dbReference>
<name>A0AAU9WS52_9CNID</name>